<reference evidence="3" key="1">
    <citation type="journal article" date="2009" name="Rice">
        <title>De Novo Next Generation Sequencing of Plant Genomes.</title>
        <authorList>
            <person name="Rounsley S."/>
            <person name="Marri P.R."/>
            <person name="Yu Y."/>
            <person name="He R."/>
            <person name="Sisneros N."/>
            <person name="Goicoechea J.L."/>
            <person name="Lee S.J."/>
            <person name="Angelova A."/>
            <person name="Kudrna D."/>
            <person name="Luo M."/>
            <person name="Affourtit J."/>
            <person name="Desany B."/>
            <person name="Knight J."/>
            <person name="Niazi F."/>
            <person name="Egholm M."/>
            <person name="Wing R.A."/>
        </authorList>
    </citation>
    <scope>NUCLEOTIDE SEQUENCE [LARGE SCALE GENOMIC DNA]</scope>
    <source>
        <strain evidence="3">cv. IRGC 105608</strain>
    </source>
</reference>
<keyword evidence="4" id="KW-1185">Reference proteome</keyword>
<protein>
    <recommendedName>
        <fullName evidence="2">KIB1-4 beta-propeller domain-containing protein</fullName>
    </recommendedName>
</protein>
<dbReference type="HOGENOM" id="CLU_1743483_0_0_1"/>
<dbReference type="Proteomes" id="UP000026960">
    <property type="component" value="Chromosome 8"/>
</dbReference>
<evidence type="ECO:0000313" key="4">
    <source>
        <dbReference type="Proteomes" id="UP000026960"/>
    </source>
</evidence>
<accession>A0A0D3GZE6</accession>
<dbReference type="PANTHER" id="PTHR40891">
    <property type="entry name" value="DUF295 DOMAIN-CONTAINING PROTEIN"/>
    <property type="match status" value="1"/>
</dbReference>
<feature type="region of interest" description="Disordered" evidence="1">
    <location>
        <begin position="1"/>
        <end position="21"/>
    </location>
</feature>
<dbReference type="EnsemblPlants" id="OBART08G12070.1">
    <property type="protein sequence ID" value="OBART08G12070.1"/>
    <property type="gene ID" value="OBART08G12070"/>
</dbReference>
<proteinExistence type="predicted"/>
<evidence type="ECO:0000256" key="1">
    <source>
        <dbReference type="SAM" id="MobiDB-lite"/>
    </source>
</evidence>
<evidence type="ECO:0000313" key="3">
    <source>
        <dbReference type="EnsemblPlants" id="OBART08G12070.1"/>
    </source>
</evidence>
<dbReference type="Pfam" id="PF03478">
    <property type="entry name" value="Beta-prop_KIB1-4"/>
    <property type="match status" value="1"/>
</dbReference>
<evidence type="ECO:0000259" key="2">
    <source>
        <dbReference type="Pfam" id="PF03478"/>
    </source>
</evidence>
<dbReference type="InterPro" id="IPR005174">
    <property type="entry name" value="KIB1-4_b-propeller"/>
</dbReference>
<organism evidence="3">
    <name type="scientific">Oryza barthii</name>
    <dbReference type="NCBI Taxonomy" id="65489"/>
    <lineage>
        <taxon>Eukaryota</taxon>
        <taxon>Viridiplantae</taxon>
        <taxon>Streptophyta</taxon>
        <taxon>Embryophyta</taxon>
        <taxon>Tracheophyta</taxon>
        <taxon>Spermatophyta</taxon>
        <taxon>Magnoliopsida</taxon>
        <taxon>Liliopsida</taxon>
        <taxon>Poales</taxon>
        <taxon>Poaceae</taxon>
        <taxon>BOP clade</taxon>
        <taxon>Oryzoideae</taxon>
        <taxon>Oryzeae</taxon>
        <taxon>Oryzinae</taxon>
        <taxon>Oryza</taxon>
    </lineage>
</organism>
<sequence>MAAKSDDHSLPPGFGTRPWLAQGSRGDTLTFVDVSDLSLHETVVPEVRGKTCLGCMHGDWLLMLDESTADCFLLRITTNPRTKVQLPPLRQPLEFLSTCEMLESPESPNCTVVFSSSAEVEEESYLLHYHPGEEEWTKLVYSKEETGTSW</sequence>
<reference evidence="3" key="2">
    <citation type="submission" date="2015-03" db="UniProtKB">
        <authorList>
            <consortium name="EnsemblPlants"/>
        </authorList>
    </citation>
    <scope>IDENTIFICATION</scope>
</reference>
<dbReference type="Gramene" id="OBART08G12070.1">
    <property type="protein sequence ID" value="OBART08G12070.1"/>
    <property type="gene ID" value="OBART08G12070"/>
</dbReference>
<dbReference type="PaxDb" id="65489-OBART08G12070.1"/>
<dbReference type="AlphaFoldDB" id="A0A0D3GZE6"/>
<name>A0A0D3GZE6_9ORYZ</name>
<dbReference type="PANTHER" id="PTHR40891:SF1">
    <property type="entry name" value="DUF295 DOMAIN-CONTAINING PROTEIN"/>
    <property type="match status" value="1"/>
</dbReference>
<feature type="domain" description="KIB1-4 beta-propeller" evidence="2">
    <location>
        <begin position="32"/>
        <end position="143"/>
    </location>
</feature>